<comment type="caution">
    <text evidence="1">The sequence shown here is derived from an EMBL/GenBank/DDBJ whole genome shotgun (WGS) entry which is preliminary data.</text>
</comment>
<protein>
    <submittedName>
        <fullName evidence="1">Uncharacterized protein</fullName>
    </submittedName>
</protein>
<proteinExistence type="predicted"/>
<accession>A0AAV5ABC0</accession>
<dbReference type="EMBL" id="BPWL01000006">
    <property type="protein sequence ID" value="GJJ11640.1"/>
    <property type="molecule type" value="Genomic_DNA"/>
</dbReference>
<dbReference type="Proteomes" id="UP001050691">
    <property type="component" value="Unassembled WGS sequence"/>
</dbReference>
<organism evidence="1 2">
    <name type="scientific">Clathrus columnatus</name>
    <dbReference type="NCBI Taxonomy" id="1419009"/>
    <lineage>
        <taxon>Eukaryota</taxon>
        <taxon>Fungi</taxon>
        <taxon>Dikarya</taxon>
        <taxon>Basidiomycota</taxon>
        <taxon>Agaricomycotina</taxon>
        <taxon>Agaricomycetes</taxon>
        <taxon>Phallomycetidae</taxon>
        <taxon>Phallales</taxon>
        <taxon>Clathraceae</taxon>
        <taxon>Clathrus</taxon>
    </lineage>
</organism>
<gene>
    <name evidence="1" type="ORF">Clacol_005876</name>
</gene>
<evidence type="ECO:0000313" key="2">
    <source>
        <dbReference type="Proteomes" id="UP001050691"/>
    </source>
</evidence>
<evidence type="ECO:0000313" key="1">
    <source>
        <dbReference type="EMBL" id="GJJ11640.1"/>
    </source>
</evidence>
<name>A0AAV5ABC0_9AGAM</name>
<dbReference type="AlphaFoldDB" id="A0AAV5ABC0"/>
<sequence>MTSLLSHVTNNPLLSGIGVTALAQVQTCVDSAILISGSVYQTLSLHKPTVLDVKHEFATLIAIIDHIDSAVNALPHDACSEAHILDIGPKGAAYCAALSRAIASIKSISGPVSHEDGVALLSSYKEIQAKSIAQVTAFNVRISSIEQGAPGVCHFGLNRLLGLYDVGIDLTLTCPLPGFIANLAGSYSLSHQEVVISRTDLF</sequence>
<reference evidence="1" key="1">
    <citation type="submission" date="2021-10" db="EMBL/GenBank/DDBJ databases">
        <title>De novo Genome Assembly of Clathrus columnatus (Basidiomycota, Fungi) Using Illumina and Nanopore Sequence Data.</title>
        <authorList>
            <person name="Ogiso-Tanaka E."/>
            <person name="Itagaki H."/>
            <person name="Hosoya T."/>
            <person name="Hosaka K."/>
        </authorList>
    </citation>
    <scope>NUCLEOTIDE SEQUENCE</scope>
    <source>
        <strain evidence="1">MO-923</strain>
    </source>
</reference>
<keyword evidence="2" id="KW-1185">Reference proteome</keyword>